<proteinExistence type="predicted"/>
<protein>
    <submittedName>
        <fullName evidence="2">Uncharacterized protein</fullName>
    </submittedName>
</protein>
<gene>
    <name evidence="2" type="ORF">J3R73_000720</name>
</gene>
<feature type="region of interest" description="Disordered" evidence="1">
    <location>
        <begin position="191"/>
        <end position="233"/>
    </location>
</feature>
<name>A0ABU0F8H9_9HYPH</name>
<evidence type="ECO:0000313" key="3">
    <source>
        <dbReference type="Proteomes" id="UP001237448"/>
    </source>
</evidence>
<keyword evidence="3" id="KW-1185">Reference proteome</keyword>
<dbReference type="EMBL" id="JAUSVK010000001">
    <property type="protein sequence ID" value="MDQ0390928.1"/>
    <property type="molecule type" value="Genomic_DNA"/>
</dbReference>
<organism evidence="2 3">
    <name type="scientific">Labrys monachus</name>
    <dbReference type="NCBI Taxonomy" id="217067"/>
    <lineage>
        <taxon>Bacteria</taxon>
        <taxon>Pseudomonadati</taxon>
        <taxon>Pseudomonadota</taxon>
        <taxon>Alphaproteobacteria</taxon>
        <taxon>Hyphomicrobiales</taxon>
        <taxon>Xanthobacteraceae</taxon>
        <taxon>Labrys</taxon>
    </lineage>
</organism>
<evidence type="ECO:0000256" key="1">
    <source>
        <dbReference type="SAM" id="MobiDB-lite"/>
    </source>
</evidence>
<comment type="caution">
    <text evidence="2">The sequence shown here is derived from an EMBL/GenBank/DDBJ whole genome shotgun (WGS) entry which is preliminary data.</text>
</comment>
<accession>A0ABU0F8H9</accession>
<sequence length="265" mass="28618">MPPVRQSGPGRRLDPDRWETAEPRRVACWRARPGGKGATAALHNMPGHDSSRPPIHCTTADTRPAVAAPIFPCTIRPDQGAATKTHARAGPMFFPGTAGVSPICANFADNSAIFLLPCGTSHFLRKCWGWREAPDEGLDLCNSSATIELSALTFRPSSPCRDPKHFQRKCGVPNREKAGISVMLAHMGETPAVPGETPTPKGRVSTCGRGVSRAEGTSAHPGDAKGRVSSRRPCDDLGYSVKPKFSMWRLRVGVMIEPVTFLFIR</sequence>
<dbReference type="Proteomes" id="UP001237448">
    <property type="component" value="Unassembled WGS sequence"/>
</dbReference>
<evidence type="ECO:0000313" key="2">
    <source>
        <dbReference type="EMBL" id="MDQ0390928.1"/>
    </source>
</evidence>
<reference evidence="2 3" key="1">
    <citation type="submission" date="2023-07" db="EMBL/GenBank/DDBJ databases">
        <title>Genomic Encyclopedia of Type Strains, Phase IV (KMG-IV): sequencing the most valuable type-strain genomes for metagenomic binning, comparative biology and taxonomic classification.</title>
        <authorList>
            <person name="Goeker M."/>
        </authorList>
    </citation>
    <scope>NUCLEOTIDE SEQUENCE [LARGE SCALE GENOMIC DNA]</scope>
    <source>
        <strain evidence="2 3">DSM 5896</strain>
    </source>
</reference>